<keyword evidence="7 8" id="KW-0472">Membrane</keyword>
<evidence type="ECO:0000313" key="9">
    <source>
        <dbReference type="EMBL" id="CAL4124593.1"/>
    </source>
</evidence>
<dbReference type="GO" id="GO:0005737">
    <property type="term" value="C:cytoplasm"/>
    <property type="evidence" value="ECO:0007669"/>
    <property type="project" value="TreeGrafter"/>
</dbReference>
<comment type="similarity">
    <text evidence="2 8">Belongs to the glycosyltransferase 92 family.</text>
</comment>
<evidence type="ECO:0000256" key="5">
    <source>
        <dbReference type="ARBA" id="ARBA00022692"/>
    </source>
</evidence>
<dbReference type="GO" id="GO:0016757">
    <property type="term" value="F:glycosyltransferase activity"/>
    <property type="evidence" value="ECO:0007669"/>
    <property type="project" value="UniProtKB-UniRule"/>
</dbReference>
<keyword evidence="4 8" id="KW-0808">Transferase</keyword>
<accession>A0AAV2RIL9</accession>
<keyword evidence="10" id="KW-1185">Reference proteome</keyword>
<dbReference type="Pfam" id="PF01697">
    <property type="entry name" value="Glyco_transf_92"/>
    <property type="match status" value="1"/>
</dbReference>
<dbReference type="GO" id="GO:0016020">
    <property type="term" value="C:membrane"/>
    <property type="evidence" value="ECO:0007669"/>
    <property type="project" value="UniProtKB-SubCell"/>
</dbReference>
<organism evidence="9 10">
    <name type="scientific">Meganyctiphanes norvegica</name>
    <name type="common">Northern krill</name>
    <name type="synonym">Thysanopoda norvegica</name>
    <dbReference type="NCBI Taxonomy" id="48144"/>
    <lineage>
        <taxon>Eukaryota</taxon>
        <taxon>Metazoa</taxon>
        <taxon>Ecdysozoa</taxon>
        <taxon>Arthropoda</taxon>
        <taxon>Crustacea</taxon>
        <taxon>Multicrustacea</taxon>
        <taxon>Malacostraca</taxon>
        <taxon>Eumalacostraca</taxon>
        <taxon>Eucarida</taxon>
        <taxon>Euphausiacea</taxon>
        <taxon>Euphausiidae</taxon>
        <taxon>Meganyctiphanes</taxon>
    </lineage>
</organism>
<comment type="subcellular location">
    <subcellularLocation>
        <location evidence="1">Membrane</location>
        <topology evidence="1">Single-pass membrane protein</topology>
    </subcellularLocation>
</comment>
<name>A0AAV2RIL9_MEGNR</name>
<dbReference type="PANTHER" id="PTHR21461">
    <property type="entry name" value="GLYCOSYLTRANSFERASE FAMILY 92 PROTEIN"/>
    <property type="match status" value="1"/>
</dbReference>
<comment type="caution">
    <text evidence="9">The sequence shown here is derived from an EMBL/GenBank/DDBJ whole genome shotgun (WGS) entry which is preliminary data.</text>
</comment>
<keyword evidence="3 8" id="KW-0328">Glycosyltransferase</keyword>
<proteinExistence type="inferred from homology"/>
<evidence type="ECO:0000256" key="3">
    <source>
        <dbReference type="ARBA" id="ARBA00022676"/>
    </source>
</evidence>
<evidence type="ECO:0000256" key="1">
    <source>
        <dbReference type="ARBA" id="ARBA00004167"/>
    </source>
</evidence>
<sequence length="512" mass="59226">MPDRHVDMTWKHVISLLLGATFTIIYWCISSNGLQLSLLHTRILENTSLIHSTINKTRLLPSDNTQYQSQIKILSSLFPMEMVSVKGKIKGEDIPKNCSKFPSLLDLKFNNIYWQELLSSAGEILYFLTAYYDNRTLLDVKPVVRIISVFNQEDLPFVKYCHLWFNKKLVFSNVSSAITTEAFPSKMHMYIITCAIPNHLRSVIPEAVSLVEHKCDTATNLLQVNHNVPMDGIKKNFAVCVKGLDYPHTDMSLHLIQWLELLAILEVDTAYIYVYDIHPNMRSVLEFYEKHGKVKVSPLTIPGTRPNLYGLVHEFLQKLHNGKEKLVYERIPHNDCFYSNMNMYKYIGIFDFDEIILPTNGLTWINVIDKSKDVEQNQSNFLNQSPSAYLFRGAIFTDDFRKGYGWDPDIPYYMSMLQNVYRTPIRKSYTKAILNTEKILGVSNHSPKKCIGKCFIYNVPVDIAYIAHFRSSCPKDCRDIIKDTNIWTHKEILSNRVHNMLVQTGLMNDLIR</sequence>
<dbReference type="Proteomes" id="UP001497623">
    <property type="component" value="Unassembled WGS sequence"/>
</dbReference>
<dbReference type="AlphaFoldDB" id="A0AAV2RIL9"/>
<gene>
    <name evidence="9" type="ORF">MNOR_LOCUS24630</name>
</gene>
<evidence type="ECO:0000256" key="7">
    <source>
        <dbReference type="ARBA" id="ARBA00023136"/>
    </source>
</evidence>
<keyword evidence="6 8" id="KW-1133">Transmembrane helix</keyword>
<reference evidence="9 10" key="1">
    <citation type="submission" date="2024-05" db="EMBL/GenBank/DDBJ databases">
        <authorList>
            <person name="Wallberg A."/>
        </authorList>
    </citation>
    <scope>NUCLEOTIDE SEQUENCE [LARGE SCALE GENOMIC DNA]</scope>
</reference>
<evidence type="ECO:0000256" key="4">
    <source>
        <dbReference type="ARBA" id="ARBA00022679"/>
    </source>
</evidence>
<evidence type="ECO:0000256" key="2">
    <source>
        <dbReference type="ARBA" id="ARBA00007647"/>
    </source>
</evidence>
<dbReference type="InterPro" id="IPR008166">
    <property type="entry name" value="Glyco_transf_92"/>
</dbReference>
<evidence type="ECO:0000256" key="8">
    <source>
        <dbReference type="RuleBase" id="RU366017"/>
    </source>
</evidence>
<feature type="transmembrane region" description="Helical" evidence="8">
    <location>
        <begin position="12"/>
        <end position="29"/>
    </location>
</feature>
<dbReference type="EC" id="2.4.1.-" evidence="8"/>
<keyword evidence="5 8" id="KW-0812">Transmembrane</keyword>
<dbReference type="EMBL" id="CAXKWB010022765">
    <property type="protein sequence ID" value="CAL4124593.1"/>
    <property type="molecule type" value="Genomic_DNA"/>
</dbReference>
<evidence type="ECO:0000313" key="10">
    <source>
        <dbReference type="Proteomes" id="UP001497623"/>
    </source>
</evidence>
<evidence type="ECO:0000256" key="6">
    <source>
        <dbReference type="ARBA" id="ARBA00022989"/>
    </source>
</evidence>
<dbReference type="PANTHER" id="PTHR21461:SF83">
    <property type="entry name" value="GLYCOSYLTRANSFERASE FAMILY 92 PROTEIN"/>
    <property type="match status" value="1"/>
</dbReference>
<protein>
    <recommendedName>
        <fullName evidence="8">Glycosyltransferase family 92 protein</fullName>
        <ecNumber evidence="8">2.4.1.-</ecNumber>
    </recommendedName>
</protein>